<gene>
    <name evidence="1" type="ORF">F7O44_28295</name>
</gene>
<dbReference type="Pfam" id="PF09424">
    <property type="entry name" value="YqeY"/>
    <property type="match status" value="1"/>
</dbReference>
<sequence length="151" mass="16194">MASLKDRIKSDLTDAMRARDDVRKGTLRMTLSAIGTAEVAGSAAKELSDDEVITVLTREVKRRREAAEAFRAGGRADSAQREEAEAAIISEYLPAQLSGEELAQLVDQAVAEAGAESPRDMGKVMKVLQPKVAGRAEGRVVADAVKQRLTT</sequence>
<keyword evidence="2" id="KW-1185">Reference proteome</keyword>
<protein>
    <submittedName>
        <fullName evidence="1">GatB/YqeY domain-containing protein</fullName>
    </submittedName>
</protein>
<dbReference type="PANTHER" id="PTHR28055:SF1">
    <property type="entry name" value="ALTERED INHERITANCE OF MITOCHONDRIA PROTEIN 41, MITOCHONDRIAL"/>
    <property type="match status" value="1"/>
</dbReference>
<dbReference type="InterPro" id="IPR023168">
    <property type="entry name" value="GatB_Yqey_C_2"/>
</dbReference>
<evidence type="ECO:0000313" key="1">
    <source>
        <dbReference type="EMBL" id="NDL60982.1"/>
    </source>
</evidence>
<accession>A0A7K3MDB2</accession>
<dbReference type="RefSeq" id="WP_162453699.1">
    <property type="nucleotide sequence ID" value="NZ_WLZY01000016.1"/>
</dbReference>
<organism evidence="1 2">
    <name type="scientific">Phytoactinopolyspora mesophila</name>
    <dbReference type="NCBI Taxonomy" id="2650750"/>
    <lineage>
        <taxon>Bacteria</taxon>
        <taxon>Bacillati</taxon>
        <taxon>Actinomycetota</taxon>
        <taxon>Actinomycetes</taxon>
        <taxon>Jiangellales</taxon>
        <taxon>Jiangellaceae</taxon>
        <taxon>Phytoactinopolyspora</taxon>
    </lineage>
</organism>
<dbReference type="AlphaFoldDB" id="A0A7K3MDB2"/>
<dbReference type="EMBL" id="WLZY01000016">
    <property type="protein sequence ID" value="NDL60982.1"/>
    <property type="molecule type" value="Genomic_DNA"/>
</dbReference>
<dbReference type="InterPro" id="IPR003789">
    <property type="entry name" value="Asn/Gln_tRNA_amidoTrase-B-like"/>
</dbReference>
<comment type="caution">
    <text evidence="1">The sequence shown here is derived from an EMBL/GenBank/DDBJ whole genome shotgun (WGS) entry which is preliminary data.</text>
</comment>
<dbReference type="InterPro" id="IPR019004">
    <property type="entry name" value="YqeY/Aim41"/>
</dbReference>
<dbReference type="Proteomes" id="UP000460435">
    <property type="component" value="Unassembled WGS sequence"/>
</dbReference>
<reference evidence="1 2" key="1">
    <citation type="submission" date="2019-11" db="EMBL/GenBank/DDBJ databases">
        <authorList>
            <person name="Li X.-J."/>
            <person name="Feng X.-M."/>
        </authorList>
    </citation>
    <scope>NUCLEOTIDE SEQUENCE [LARGE SCALE GENOMIC DNA]</scope>
    <source>
        <strain evidence="1 2">XMNu-373</strain>
    </source>
</reference>
<name>A0A7K3MDB2_9ACTN</name>
<dbReference type="SUPFAM" id="SSF89095">
    <property type="entry name" value="GatB/YqeY motif"/>
    <property type="match status" value="1"/>
</dbReference>
<dbReference type="Gene3D" id="1.10.1510.10">
    <property type="entry name" value="Uncharacterised protein YqeY/AIM41 PF09424, N-terminal domain"/>
    <property type="match status" value="1"/>
</dbReference>
<dbReference type="Gene3D" id="1.10.10.410">
    <property type="match status" value="1"/>
</dbReference>
<dbReference type="GO" id="GO:0016884">
    <property type="term" value="F:carbon-nitrogen ligase activity, with glutamine as amido-N-donor"/>
    <property type="evidence" value="ECO:0007669"/>
    <property type="project" value="InterPro"/>
</dbReference>
<dbReference type="InterPro" id="IPR042184">
    <property type="entry name" value="YqeY/Aim41_N"/>
</dbReference>
<dbReference type="PANTHER" id="PTHR28055">
    <property type="entry name" value="ALTERED INHERITANCE OF MITOCHONDRIA PROTEIN 41, MITOCHONDRIAL"/>
    <property type="match status" value="1"/>
</dbReference>
<evidence type="ECO:0000313" key="2">
    <source>
        <dbReference type="Proteomes" id="UP000460435"/>
    </source>
</evidence>
<proteinExistence type="predicted"/>